<accession>A0A7J5XF78</accession>
<dbReference type="AlphaFoldDB" id="A0A7J5XF78"/>
<feature type="domain" description="DDE Tnp4" evidence="8">
    <location>
        <begin position="232"/>
        <end position="323"/>
    </location>
</feature>
<protein>
    <recommendedName>
        <fullName evidence="8">DDE Tnp4 domain-containing protein</fullName>
    </recommendedName>
</protein>
<dbReference type="PANTHER" id="PTHR22930">
    <property type="match status" value="1"/>
</dbReference>
<comment type="cofactor">
    <cofactor evidence="1">
        <name>a divalent metal cation</name>
        <dbReference type="ChEBI" id="CHEBI:60240"/>
    </cofactor>
</comment>
<evidence type="ECO:0000256" key="1">
    <source>
        <dbReference type="ARBA" id="ARBA00001968"/>
    </source>
</evidence>
<dbReference type="OrthoDB" id="8962680at2759"/>
<dbReference type="PANTHER" id="PTHR22930:SF206">
    <property type="entry name" value="NUCLEASE HARBI1"/>
    <property type="match status" value="1"/>
</dbReference>
<sequence length="414" mass="46684">MVTLLMISSLSDCSSVNSKTVSGFSPDTSDKALVVQGESKHLPSMEIKCSILELEPGNLNQKLLHTMKMSAVVMCRIMVCAVRPPLCPQTFLDPRQPDRHPRPLYCRINLTVPVLDRFFNDQDTRPDFRLSRESLNALLDLLGQERRHGWGATIETLVFLFWLACGTSYRVVSRAFGMPRSTVHRIVHRVTEEVVAIRHQVIYLPRTAEDLEAVSRGFAGLARHRAFRKAAGAIDGCHVRIYILADGGYPCLQHPLPLITPYRQPLQGVGPQRFNSHHSRARSIIERAFGMMKTRFRSIFLKALEVHHTFVPQVITACAVMHNICIGAGDIMAPDADIVEDVAEDEGEDVLEASVVPLGGTNCVQRCLPWRRFPWTTNIYKVCKTIVEQRRYGENHLANVSLFIFCYSLFMKTS</sequence>
<dbReference type="GO" id="GO:0005634">
    <property type="term" value="C:nucleus"/>
    <property type="evidence" value="ECO:0007669"/>
    <property type="project" value="UniProtKB-SubCell"/>
</dbReference>
<name>A0A7J5XF78_DISMA</name>
<dbReference type="GO" id="GO:0046872">
    <property type="term" value="F:metal ion binding"/>
    <property type="evidence" value="ECO:0007669"/>
    <property type="project" value="UniProtKB-KW"/>
</dbReference>
<evidence type="ECO:0000313" key="10">
    <source>
        <dbReference type="Proteomes" id="UP000518266"/>
    </source>
</evidence>
<dbReference type="GO" id="GO:0004518">
    <property type="term" value="F:nuclease activity"/>
    <property type="evidence" value="ECO:0007669"/>
    <property type="project" value="UniProtKB-KW"/>
</dbReference>
<evidence type="ECO:0000256" key="2">
    <source>
        <dbReference type="ARBA" id="ARBA00004123"/>
    </source>
</evidence>
<dbReference type="Proteomes" id="UP000518266">
    <property type="component" value="Unassembled WGS sequence"/>
</dbReference>
<keyword evidence="7" id="KW-0539">Nucleus</keyword>
<comment type="similarity">
    <text evidence="3">Belongs to the HARBI1 family.</text>
</comment>
<comment type="subcellular location">
    <subcellularLocation>
        <location evidence="2">Nucleus</location>
    </subcellularLocation>
</comment>
<keyword evidence="10" id="KW-1185">Reference proteome</keyword>
<dbReference type="EMBL" id="JAAKFY010000025">
    <property type="protein sequence ID" value="KAF3835716.1"/>
    <property type="molecule type" value="Genomic_DNA"/>
</dbReference>
<dbReference type="Pfam" id="PF13359">
    <property type="entry name" value="DDE_Tnp_4"/>
    <property type="match status" value="1"/>
</dbReference>
<keyword evidence="6" id="KW-0378">Hydrolase</keyword>
<evidence type="ECO:0000256" key="6">
    <source>
        <dbReference type="ARBA" id="ARBA00022801"/>
    </source>
</evidence>
<evidence type="ECO:0000256" key="5">
    <source>
        <dbReference type="ARBA" id="ARBA00022723"/>
    </source>
</evidence>
<reference evidence="9 10" key="1">
    <citation type="submission" date="2020-03" db="EMBL/GenBank/DDBJ databases">
        <title>Dissostichus mawsoni Genome sequencing and assembly.</title>
        <authorList>
            <person name="Park H."/>
        </authorList>
    </citation>
    <scope>NUCLEOTIDE SEQUENCE [LARGE SCALE GENOMIC DNA]</scope>
    <source>
        <strain evidence="9">DM0001</strain>
        <tissue evidence="9">Muscle</tissue>
    </source>
</reference>
<keyword evidence="4" id="KW-0540">Nuclease</keyword>
<evidence type="ECO:0000259" key="8">
    <source>
        <dbReference type="Pfam" id="PF13359"/>
    </source>
</evidence>
<dbReference type="InterPro" id="IPR045249">
    <property type="entry name" value="HARBI1-like"/>
</dbReference>
<gene>
    <name evidence="9" type="ORF">F7725_028274</name>
</gene>
<evidence type="ECO:0000256" key="3">
    <source>
        <dbReference type="ARBA" id="ARBA00006958"/>
    </source>
</evidence>
<dbReference type="InterPro" id="IPR027806">
    <property type="entry name" value="HARBI1_dom"/>
</dbReference>
<evidence type="ECO:0000256" key="4">
    <source>
        <dbReference type="ARBA" id="ARBA00022722"/>
    </source>
</evidence>
<keyword evidence="5" id="KW-0479">Metal-binding</keyword>
<dbReference type="GO" id="GO:0016787">
    <property type="term" value="F:hydrolase activity"/>
    <property type="evidence" value="ECO:0007669"/>
    <property type="project" value="UniProtKB-KW"/>
</dbReference>
<proteinExistence type="inferred from homology"/>
<evidence type="ECO:0000256" key="7">
    <source>
        <dbReference type="ARBA" id="ARBA00023242"/>
    </source>
</evidence>
<comment type="caution">
    <text evidence="9">The sequence shown here is derived from an EMBL/GenBank/DDBJ whole genome shotgun (WGS) entry which is preliminary data.</text>
</comment>
<organism evidence="9 10">
    <name type="scientific">Dissostichus mawsoni</name>
    <name type="common">Antarctic cod</name>
    <dbReference type="NCBI Taxonomy" id="36200"/>
    <lineage>
        <taxon>Eukaryota</taxon>
        <taxon>Metazoa</taxon>
        <taxon>Chordata</taxon>
        <taxon>Craniata</taxon>
        <taxon>Vertebrata</taxon>
        <taxon>Euteleostomi</taxon>
        <taxon>Actinopterygii</taxon>
        <taxon>Neopterygii</taxon>
        <taxon>Teleostei</taxon>
        <taxon>Neoteleostei</taxon>
        <taxon>Acanthomorphata</taxon>
        <taxon>Eupercaria</taxon>
        <taxon>Perciformes</taxon>
        <taxon>Notothenioidei</taxon>
        <taxon>Nototheniidae</taxon>
        <taxon>Dissostichus</taxon>
    </lineage>
</organism>
<evidence type="ECO:0000313" key="9">
    <source>
        <dbReference type="EMBL" id="KAF3835716.1"/>
    </source>
</evidence>